<dbReference type="AlphaFoldDB" id="A0A0A9HIF2"/>
<evidence type="ECO:0000313" key="1">
    <source>
        <dbReference type="EMBL" id="JAE34606.1"/>
    </source>
</evidence>
<sequence length="74" mass="8048">MGPGMSMLSSPCYLGSRPCACTIAHAVPVGFCRLASTKWTSKHLIQCPQEENVQYKGYHNVVVTGIIFMIKVCG</sequence>
<organism evidence="1">
    <name type="scientific">Arundo donax</name>
    <name type="common">Giant reed</name>
    <name type="synonym">Donax arundinaceus</name>
    <dbReference type="NCBI Taxonomy" id="35708"/>
    <lineage>
        <taxon>Eukaryota</taxon>
        <taxon>Viridiplantae</taxon>
        <taxon>Streptophyta</taxon>
        <taxon>Embryophyta</taxon>
        <taxon>Tracheophyta</taxon>
        <taxon>Spermatophyta</taxon>
        <taxon>Magnoliopsida</taxon>
        <taxon>Liliopsida</taxon>
        <taxon>Poales</taxon>
        <taxon>Poaceae</taxon>
        <taxon>PACMAD clade</taxon>
        <taxon>Arundinoideae</taxon>
        <taxon>Arundineae</taxon>
        <taxon>Arundo</taxon>
    </lineage>
</organism>
<protein>
    <submittedName>
        <fullName evidence="1">Uncharacterized protein</fullName>
    </submittedName>
</protein>
<dbReference type="EMBL" id="GBRH01163290">
    <property type="protein sequence ID" value="JAE34606.1"/>
    <property type="molecule type" value="Transcribed_RNA"/>
</dbReference>
<accession>A0A0A9HIF2</accession>
<reference evidence="1" key="2">
    <citation type="journal article" date="2015" name="Data Brief">
        <title>Shoot transcriptome of the giant reed, Arundo donax.</title>
        <authorList>
            <person name="Barrero R.A."/>
            <person name="Guerrero F.D."/>
            <person name="Moolhuijzen P."/>
            <person name="Goolsby J.A."/>
            <person name="Tidwell J."/>
            <person name="Bellgard S.E."/>
            <person name="Bellgard M.I."/>
        </authorList>
    </citation>
    <scope>NUCLEOTIDE SEQUENCE</scope>
    <source>
        <tissue evidence="1">Shoot tissue taken approximately 20 cm above the soil surface</tissue>
    </source>
</reference>
<name>A0A0A9HIF2_ARUDO</name>
<reference evidence="1" key="1">
    <citation type="submission" date="2014-09" db="EMBL/GenBank/DDBJ databases">
        <authorList>
            <person name="Magalhaes I.L.F."/>
            <person name="Oliveira U."/>
            <person name="Santos F.R."/>
            <person name="Vidigal T.H.D.A."/>
            <person name="Brescovit A.D."/>
            <person name="Santos A.J."/>
        </authorList>
    </citation>
    <scope>NUCLEOTIDE SEQUENCE</scope>
    <source>
        <tissue evidence="1">Shoot tissue taken approximately 20 cm above the soil surface</tissue>
    </source>
</reference>
<proteinExistence type="predicted"/>